<name>A0A1C7LU21_GRIFR</name>
<keyword evidence="2" id="KW-1185">Reference proteome</keyword>
<comment type="caution">
    <text evidence="1">The sequence shown here is derived from an EMBL/GenBank/DDBJ whole genome shotgun (WGS) entry which is preliminary data.</text>
</comment>
<gene>
    <name evidence="1" type="ORF">A0H81_11905</name>
</gene>
<evidence type="ECO:0000313" key="2">
    <source>
        <dbReference type="Proteomes" id="UP000092993"/>
    </source>
</evidence>
<dbReference type="AlphaFoldDB" id="A0A1C7LU21"/>
<organism evidence="1 2">
    <name type="scientific">Grifola frondosa</name>
    <name type="common">Maitake</name>
    <name type="synonym">Polyporus frondosus</name>
    <dbReference type="NCBI Taxonomy" id="5627"/>
    <lineage>
        <taxon>Eukaryota</taxon>
        <taxon>Fungi</taxon>
        <taxon>Dikarya</taxon>
        <taxon>Basidiomycota</taxon>
        <taxon>Agaricomycotina</taxon>
        <taxon>Agaricomycetes</taxon>
        <taxon>Polyporales</taxon>
        <taxon>Grifolaceae</taxon>
        <taxon>Grifola</taxon>
    </lineage>
</organism>
<proteinExistence type="predicted"/>
<reference evidence="1 2" key="1">
    <citation type="submission" date="2016-03" db="EMBL/GenBank/DDBJ databases">
        <title>Whole genome sequencing of Grifola frondosa 9006-11.</title>
        <authorList>
            <person name="Min B."/>
            <person name="Park H."/>
            <person name="Kim J.-G."/>
            <person name="Cho H."/>
            <person name="Oh Y.-L."/>
            <person name="Kong W.-S."/>
            <person name="Choi I.-G."/>
        </authorList>
    </citation>
    <scope>NUCLEOTIDE SEQUENCE [LARGE SCALE GENOMIC DNA]</scope>
    <source>
        <strain evidence="1 2">9006-11</strain>
    </source>
</reference>
<accession>A0A1C7LU21</accession>
<dbReference type="EMBL" id="LUGG01000022">
    <property type="protein sequence ID" value="OBZ68130.1"/>
    <property type="molecule type" value="Genomic_DNA"/>
</dbReference>
<dbReference type="OrthoDB" id="3018737at2759"/>
<dbReference type="Proteomes" id="UP000092993">
    <property type="component" value="Unassembled WGS sequence"/>
</dbReference>
<evidence type="ECO:0000313" key="1">
    <source>
        <dbReference type="EMBL" id="OBZ68130.1"/>
    </source>
</evidence>
<sequence>MSDSLFSTLATKGIPGPLPTLSFGPKKVKHTYANLALHARHKPLPTTPPAAVSSRQVISLLNLLERMDDDVASEVQRVKDAIKEAGLMIEECREAQAARREVLLERQARERGETKGVDDDFWLGV</sequence>
<dbReference type="STRING" id="5627.A0A1C7LU21"/>
<protein>
    <submittedName>
        <fullName evidence="1">Uncharacterized protein</fullName>
    </submittedName>
</protein>
<dbReference type="OMA" id="KETKWIG"/>